<name>B8HRQ0_CYAP4</name>
<keyword evidence="3 6" id="KW-0479">Metal-binding</keyword>
<comment type="cofactor">
    <cofactor evidence="1 6">
        <name>Mg(2+)</name>
        <dbReference type="ChEBI" id="CHEBI:18420"/>
    </cofactor>
</comment>
<evidence type="ECO:0000256" key="6">
    <source>
        <dbReference type="PIRSR" id="PIRSR600760-2"/>
    </source>
</evidence>
<evidence type="ECO:0000256" key="5">
    <source>
        <dbReference type="ARBA" id="ARBA00022842"/>
    </source>
</evidence>
<feature type="binding site" evidence="6">
    <location>
        <position position="75"/>
    </location>
    <ligand>
        <name>Mg(2+)</name>
        <dbReference type="ChEBI" id="CHEBI:18420"/>
        <label>1</label>
        <note>catalytic</note>
    </ligand>
</feature>
<evidence type="ECO:0000256" key="2">
    <source>
        <dbReference type="ARBA" id="ARBA00009759"/>
    </source>
</evidence>
<dbReference type="OrthoDB" id="526606at2"/>
<keyword evidence="5 6" id="KW-0460">Magnesium</keyword>
<keyword evidence="4" id="KW-0378">Hydrolase</keyword>
<feature type="binding site" evidence="6">
    <location>
        <position position="104"/>
    </location>
    <ligand>
        <name>Mg(2+)</name>
        <dbReference type="ChEBI" id="CHEBI:18420"/>
        <label>1</label>
        <note>catalytic</note>
    </ligand>
</feature>
<feature type="binding site" evidence="6">
    <location>
        <position position="230"/>
    </location>
    <ligand>
        <name>Mg(2+)</name>
        <dbReference type="ChEBI" id="CHEBI:18420"/>
        <label>1</label>
        <note>catalytic</note>
    </ligand>
</feature>
<dbReference type="AlphaFoldDB" id="B8HRQ0"/>
<dbReference type="Gene3D" id="3.30.540.10">
    <property type="entry name" value="Fructose-1,6-Bisphosphatase, subunit A, domain 1"/>
    <property type="match status" value="1"/>
</dbReference>
<dbReference type="Pfam" id="PF00459">
    <property type="entry name" value="Inositol_P"/>
    <property type="match status" value="1"/>
</dbReference>
<dbReference type="GO" id="GO:0016791">
    <property type="term" value="F:phosphatase activity"/>
    <property type="evidence" value="ECO:0007669"/>
    <property type="project" value="UniProtKB-ARBA"/>
</dbReference>
<dbReference type="STRING" id="395961.Cyan7425_3597"/>
<dbReference type="eggNOG" id="COG0483">
    <property type="taxonomic scope" value="Bacteria"/>
</dbReference>
<dbReference type="Gene3D" id="3.40.190.80">
    <property type="match status" value="1"/>
</dbReference>
<dbReference type="InterPro" id="IPR000760">
    <property type="entry name" value="Inositol_monophosphatase-like"/>
</dbReference>
<comment type="similarity">
    <text evidence="2">Belongs to the inositol monophosphatase superfamily.</text>
</comment>
<evidence type="ECO:0000256" key="3">
    <source>
        <dbReference type="ARBA" id="ARBA00022723"/>
    </source>
</evidence>
<protein>
    <submittedName>
        <fullName evidence="7">Inositol monophosphatase</fullName>
    </submittedName>
</protein>
<dbReference type="EMBL" id="CP001344">
    <property type="protein sequence ID" value="ACL45917.1"/>
    <property type="molecule type" value="Genomic_DNA"/>
</dbReference>
<dbReference type="HOGENOM" id="CLU_975908_0_0_3"/>
<proteinExistence type="inferred from homology"/>
<reference evidence="7" key="1">
    <citation type="submission" date="2009-01" db="EMBL/GenBank/DDBJ databases">
        <title>Complete sequence of chromosome Cyanothece sp. PCC 7425.</title>
        <authorList>
            <consortium name="US DOE Joint Genome Institute"/>
            <person name="Lucas S."/>
            <person name="Copeland A."/>
            <person name="Lapidus A."/>
            <person name="Glavina del Rio T."/>
            <person name="Dalin E."/>
            <person name="Tice H."/>
            <person name="Bruce D."/>
            <person name="Goodwin L."/>
            <person name="Pitluck S."/>
            <person name="Sims D."/>
            <person name="Meineke L."/>
            <person name="Brettin T."/>
            <person name="Detter J.C."/>
            <person name="Han C."/>
            <person name="Larimer F."/>
            <person name="Land M."/>
            <person name="Hauser L."/>
            <person name="Kyrpides N."/>
            <person name="Ovchinnikova G."/>
            <person name="Liberton M."/>
            <person name="Stoeckel J."/>
            <person name="Banerjee A."/>
            <person name="Singh A."/>
            <person name="Page L."/>
            <person name="Sato H."/>
            <person name="Zhao L."/>
            <person name="Sherman L."/>
            <person name="Pakrasi H."/>
            <person name="Richardson P."/>
        </authorList>
    </citation>
    <scope>NUCLEOTIDE SEQUENCE</scope>
    <source>
        <strain evidence="7">PCC 7425</strain>
    </source>
</reference>
<dbReference type="PANTHER" id="PTHR43200:SF6">
    <property type="entry name" value="3'(2'),5'-BISPHOSPHATE NUCLEOTIDASE"/>
    <property type="match status" value="1"/>
</dbReference>
<evidence type="ECO:0000256" key="4">
    <source>
        <dbReference type="ARBA" id="ARBA00022801"/>
    </source>
</evidence>
<gene>
    <name evidence="7" type="ordered locus">Cyan7425_3597</name>
</gene>
<feature type="binding site" evidence="6">
    <location>
        <position position="102"/>
    </location>
    <ligand>
        <name>Mg(2+)</name>
        <dbReference type="ChEBI" id="CHEBI:18420"/>
        <label>1</label>
        <note>catalytic</note>
    </ligand>
</feature>
<evidence type="ECO:0000256" key="1">
    <source>
        <dbReference type="ARBA" id="ARBA00001946"/>
    </source>
</evidence>
<dbReference type="InterPro" id="IPR051090">
    <property type="entry name" value="Inositol_monoP_superfamily"/>
</dbReference>
<dbReference type="SUPFAM" id="SSF56655">
    <property type="entry name" value="Carbohydrate phosphatase"/>
    <property type="match status" value="1"/>
</dbReference>
<sequence length="292" mass="32153">MSSLPTPVQILETLLPHLRVAAAYSRQIQTRIAARPSKDAENHFGAALSDADLSIQTLVEVALLGSFPHLRFYGEEHKQSYNTKYFRAIDLGPKDDYLVTLDPIDGTRFYLDGHSNYQIILTVLNTDEYEAAIALTPAENTYTYALRGQGCWQGSLEMDLKDCQPLKIDKTPPTILLGWGMERLKPLLETHYTVLDVATSYSKERQIPNVNGMLNGELCGAMIRAGNFIDGAALAFMVQEAGGIVTTFDGSPPPPLYTSTNYRRPGLLLAASPTVHAHLLEAAQTIISTQKL</sequence>
<dbReference type="PANTHER" id="PTHR43200">
    <property type="entry name" value="PHOSPHATASE"/>
    <property type="match status" value="1"/>
</dbReference>
<organism evidence="7">
    <name type="scientific">Cyanothece sp. (strain PCC 7425 / ATCC 29141)</name>
    <dbReference type="NCBI Taxonomy" id="395961"/>
    <lineage>
        <taxon>Bacteria</taxon>
        <taxon>Bacillati</taxon>
        <taxon>Cyanobacteriota</taxon>
        <taxon>Cyanophyceae</taxon>
        <taxon>Gomontiellales</taxon>
        <taxon>Cyanothecaceae</taxon>
        <taxon>Cyanothece</taxon>
    </lineage>
</organism>
<dbReference type="CDD" id="cd01637">
    <property type="entry name" value="IMPase_like"/>
    <property type="match status" value="1"/>
</dbReference>
<evidence type="ECO:0000313" key="7">
    <source>
        <dbReference type="EMBL" id="ACL45917.1"/>
    </source>
</evidence>
<dbReference type="GO" id="GO:0046872">
    <property type="term" value="F:metal ion binding"/>
    <property type="evidence" value="ECO:0007669"/>
    <property type="project" value="UniProtKB-KW"/>
</dbReference>
<accession>B8HRQ0</accession>
<dbReference type="KEGG" id="cyn:Cyan7425_3597"/>
<feature type="binding site" evidence="6">
    <location>
        <position position="105"/>
    </location>
    <ligand>
        <name>Mg(2+)</name>
        <dbReference type="ChEBI" id="CHEBI:18420"/>
        <label>1</label>
        <note>catalytic</note>
    </ligand>
</feature>